<name>A0ABD3PBA6_9STRA</name>
<evidence type="ECO:0000313" key="2">
    <source>
        <dbReference type="EMBL" id="KAL3784818.1"/>
    </source>
</evidence>
<reference evidence="2 3" key="1">
    <citation type="journal article" date="2020" name="G3 (Bethesda)">
        <title>Improved Reference Genome for Cyclotella cryptica CCMP332, a Model for Cell Wall Morphogenesis, Salinity Adaptation, and Lipid Production in Diatoms (Bacillariophyta).</title>
        <authorList>
            <person name="Roberts W.R."/>
            <person name="Downey K.M."/>
            <person name="Ruck E.C."/>
            <person name="Traller J.C."/>
            <person name="Alverson A.J."/>
        </authorList>
    </citation>
    <scope>NUCLEOTIDE SEQUENCE [LARGE SCALE GENOMIC DNA]</scope>
    <source>
        <strain evidence="2 3">CCMP332</strain>
    </source>
</reference>
<feature type="region of interest" description="Disordered" evidence="1">
    <location>
        <begin position="1"/>
        <end position="36"/>
    </location>
</feature>
<dbReference type="EMBL" id="JABMIG020000228">
    <property type="protein sequence ID" value="KAL3784818.1"/>
    <property type="molecule type" value="Genomic_DNA"/>
</dbReference>
<accession>A0ABD3PBA6</accession>
<keyword evidence="3" id="KW-1185">Reference proteome</keyword>
<organism evidence="2 3">
    <name type="scientific">Cyclotella cryptica</name>
    <dbReference type="NCBI Taxonomy" id="29204"/>
    <lineage>
        <taxon>Eukaryota</taxon>
        <taxon>Sar</taxon>
        <taxon>Stramenopiles</taxon>
        <taxon>Ochrophyta</taxon>
        <taxon>Bacillariophyta</taxon>
        <taxon>Coscinodiscophyceae</taxon>
        <taxon>Thalassiosirophycidae</taxon>
        <taxon>Stephanodiscales</taxon>
        <taxon>Stephanodiscaceae</taxon>
        <taxon>Cyclotella</taxon>
    </lineage>
</organism>
<sequence>MYLTMAPANQDKNTVSDGNGLSRSSSSSSNGPAPPNSSEIVSIGITLIGSMIATRILATVSRLATAVAAPLAGLYLMTTCPSNDSFDAKRELKRVLRGENLPEDHPDKPKNFLQKTIAKVNATIQAETDAFVGCKVEIVDLMGLLKIASILSPTSNKYYYWLGAVNKWRYLMTRDVPVQESKRD</sequence>
<evidence type="ECO:0000313" key="3">
    <source>
        <dbReference type="Proteomes" id="UP001516023"/>
    </source>
</evidence>
<comment type="caution">
    <text evidence="2">The sequence shown here is derived from an EMBL/GenBank/DDBJ whole genome shotgun (WGS) entry which is preliminary data.</text>
</comment>
<dbReference type="Proteomes" id="UP001516023">
    <property type="component" value="Unassembled WGS sequence"/>
</dbReference>
<evidence type="ECO:0000256" key="1">
    <source>
        <dbReference type="SAM" id="MobiDB-lite"/>
    </source>
</evidence>
<protein>
    <submittedName>
        <fullName evidence="2">Uncharacterized protein</fullName>
    </submittedName>
</protein>
<feature type="compositionally biased region" description="Low complexity" evidence="1">
    <location>
        <begin position="16"/>
        <end position="31"/>
    </location>
</feature>
<gene>
    <name evidence="2" type="ORF">HJC23_013858</name>
</gene>
<dbReference type="AlphaFoldDB" id="A0ABD3PBA6"/>
<proteinExistence type="predicted"/>